<feature type="transmembrane region" description="Helical" evidence="5">
    <location>
        <begin position="99"/>
        <end position="119"/>
    </location>
</feature>
<organism evidence="6">
    <name type="scientific">Fervidicoccus fontis</name>
    <dbReference type="NCBI Taxonomy" id="683846"/>
    <lineage>
        <taxon>Archaea</taxon>
        <taxon>Thermoproteota</taxon>
        <taxon>Thermoprotei</taxon>
        <taxon>Fervidicoccales</taxon>
        <taxon>Fervidicoccaceae</taxon>
        <taxon>Fervidicoccus</taxon>
    </lineage>
</organism>
<feature type="transmembrane region" description="Helical" evidence="5">
    <location>
        <begin position="47"/>
        <end position="64"/>
    </location>
</feature>
<comment type="subcellular location">
    <subcellularLocation>
        <location evidence="1">Membrane</location>
        <topology evidence="1">Multi-pass membrane protein</topology>
    </subcellularLocation>
</comment>
<dbReference type="CDD" id="cd16914">
    <property type="entry name" value="EcfT"/>
    <property type="match status" value="1"/>
</dbReference>
<evidence type="ECO:0000256" key="1">
    <source>
        <dbReference type="ARBA" id="ARBA00004141"/>
    </source>
</evidence>
<keyword evidence="3 5" id="KW-1133">Transmembrane helix</keyword>
<dbReference type="InterPro" id="IPR003339">
    <property type="entry name" value="ABC/ECF_trnsptr_transmembrane"/>
</dbReference>
<evidence type="ECO:0000256" key="3">
    <source>
        <dbReference type="ARBA" id="ARBA00022989"/>
    </source>
</evidence>
<evidence type="ECO:0000256" key="5">
    <source>
        <dbReference type="SAM" id="Phobius"/>
    </source>
</evidence>
<dbReference type="AlphaFoldDB" id="A0A7J3SMG6"/>
<reference evidence="6" key="1">
    <citation type="journal article" date="2020" name="mSystems">
        <title>Genome- and Community-Level Interaction Insights into Carbon Utilization and Element Cycling Functions of Hydrothermarchaeota in Hydrothermal Sediment.</title>
        <authorList>
            <person name="Zhou Z."/>
            <person name="Liu Y."/>
            <person name="Xu W."/>
            <person name="Pan J."/>
            <person name="Luo Z.H."/>
            <person name="Li M."/>
        </authorList>
    </citation>
    <scope>NUCLEOTIDE SEQUENCE [LARGE SCALE GENOMIC DNA]</scope>
    <source>
        <strain evidence="6">SpSt-885</strain>
    </source>
</reference>
<keyword evidence="4 5" id="KW-0472">Membrane</keyword>
<name>A0A7J3SMG6_9CREN</name>
<evidence type="ECO:0000256" key="4">
    <source>
        <dbReference type="ARBA" id="ARBA00023136"/>
    </source>
</evidence>
<feature type="transmembrane region" description="Helical" evidence="5">
    <location>
        <begin position="76"/>
        <end position="93"/>
    </location>
</feature>
<protein>
    <recommendedName>
        <fullName evidence="7">Cobalt ECF transporter T component CbiQ</fullName>
    </recommendedName>
</protein>
<proteinExistence type="predicted"/>
<gene>
    <name evidence="6" type="ORF">ENW83_06190</name>
</gene>
<dbReference type="EMBL" id="DTLS01000175">
    <property type="protein sequence ID" value="HGZ60766.1"/>
    <property type="molecule type" value="Genomic_DNA"/>
</dbReference>
<dbReference type="GO" id="GO:0005886">
    <property type="term" value="C:plasma membrane"/>
    <property type="evidence" value="ECO:0007669"/>
    <property type="project" value="UniProtKB-ARBA"/>
</dbReference>
<keyword evidence="2 5" id="KW-0812">Transmembrane</keyword>
<comment type="caution">
    <text evidence="6">The sequence shown here is derived from an EMBL/GenBank/DDBJ whole genome shotgun (WGS) entry which is preliminary data.</text>
</comment>
<sequence>MEAIKGLEEFIELSYLADRPKRKIFSEADAAFLAISCPFLVVLSKGAFFPSFVISLSLALAITIGESLSRFIKSSLFFIPLFSLAIALPRAVWDPGFGLYGAVVFTLRVWGALSIPSLLTRSYGLPYISYGLASIRIPEGFAYLMMMTSIDAISMARFIWSSSLAFLSRGVPKLRLKDLGYFFGYQLVRGYERGERMNTAFISRGGGNVGIKRSKITKTSMLILAILLAAFFIAIEI</sequence>
<feature type="transmembrane region" description="Helical" evidence="5">
    <location>
        <begin position="216"/>
        <end position="235"/>
    </location>
</feature>
<accession>A0A7J3SMG6</accession>
<evidence type="ECO:0000256" key="2">
    <source>
        <dbReference type="ARBA" id="ARBA00022692"/>
    </source>
</evidence>
<evidence type="ECO:0008006" key="7">
    <source>
        <dbReference type="Google" id="ProtNLM"/>
    </source>
</evidence>
<feature type="transmembrane region" description="Helical" evidence="5">
    <location>
        <begin position="140"/>
        <end position="160"/>
    </location>
</feature>
<evidence type="ECO:0000313" key="6">
    <source>
        <dbReference type="EMBL" id="HGZ60766.1"/>
    </source>
</evidence>